<proteinExistence type="predicted"/>
<dbReference type="InterPro" id="IPR041698">
    <property type="entry name" value="Methyltransf_25"/>
</dbReference>
<evidence type="ECO:0000259" key="1">
    <source>
        <dbReference type="Pfam" id="PF13649"/>
    </source>
</evidence>
<dbReference type="GO" id="GO:0008168">
    <property type="term" value="F:methyltransferase activity"/>
    <property type="evidence" value="ECO:0007669"/>
    <property type="project" value="UniProtKB-KW"/>
</dbReference>
<keyword evidence="2" id="KW-0808">Transferase</keyword>
<accession>A0A4Y3RD22</accession>
<dbReference type="Gene3D" id="3.40.50.150">
    <property type="entry name" value="Vaccinia Virus protein VP39"/>
    <property type="match status" value="1"/>
</dbReference>
<dbReference type="PANTHER" id="PTHR43464:SF82">
    <property type="entry name" value="METHYLTRANSFERASE DOMAIN-CONTAINING PROTEIN"/>
    <property type="match status" value="1"/>
</dbReference>
<keyword evidence="3" id="KW-1185">Reference proteome</keyword>
<dbReference type="SUPFAM" id="SSF53335">
    <property type="entry name" value="S-adenosyl-L-methionine-dependent methyltransferases"/>
    <property type="match status" value="1"/>
</dbReference>
<evidence type="ECO:0000313" key="2">
    <source>
        <dbReference type="EMBL" id="GEB55646.1"/>
    </source>
</evidence>
<dbReference type="GO" id="GO:0032259">
    <property type="term" value="P:methylation"/>
    <property type="evidence" value="ECO:0007669"/>
    <property type="project" value="UniProtKB-KW"/>
</dbReference>
<organism evidence="2 3">
    <name type="scientific">Streptomyces gardneri</name>
    <dbReference type="NCBI Taxonomy" id="66892"/>
    <lineage>
        <taxon>Bacteria</taxon>
        <taxon>Bacillati</taxon>
        <taxon>Actinomycetota</taxon>
        <taxon>Actinomycetes</taxon>
        <taxon>Kitasatosporales</taxon>
        <taxon>Streptomycetaceae</taxon>
        <taxon>Streptomyces</taxon>
    </lineage>
</organism>
<gene>
    <name evidence="2" type="ORF">SGA01_12510</name>
</gene>
<reference evidence="2 3" key="1">
    <citation type="submission" date="2019-06" db="EMBL/GenBank/DDBJ databases">
        <title>Whole genome shotgun sequence of Streptomyces gardneri NBRC 12865.</title>
        <authorList>
            <person name="Hosoyama A."/>
            <person name="Uohara A."/>
            <person name="Ohji S."/>
            <person name="Ichikawa N."/>
        </authorList>
    </citation>
    <scope>NUCLEOTIDE SEQUENCE [LARGE SCALE GENOMIC DNA]</scope>
    <source>
        <strain evidence="2 3">NBRC 12865</strain>
    </source>
</reference>
<dbReference type="Pfam" id="PF13649">
    <property type="entry name" value="Methyltransf_25"/>
    <property type="match status" value="1"/>
</dbReference>
<dbReference type="CDD" id="cd02440">
    <property type="entry name" value="AdoMet_MTases"/>
    <property type="match status" value="1"/>
</dbReference>
<dbReference type="RefSeq" id="WP_218037815.1">
    <property type="nucleotide sequence ID" value="NZ_BJMN01000007.1"/>
</dbReference>
<comment type="caution">
    <text evidence="2">The sequence shown here is derived from an EMBL/GenBank/DDBJ whole genome shotgun (WGS) entry which is preliminary data.</text>
</comment>
<name>A0A4Y3RD22_9ACTN</name>
<dbReference type="Proteomes" id="UP000315226">
    <property type="component" value="Unassembled WGS sequence"/>
</dbReference>
<dbReference type="PANTHER" id="PTHR43464">
    <property type="entry name" value="METHYLTRANSFERASE"/>
    <property type="match status" value="1"/>
</dbReference>
<protein>
    <submittedName>
        <fullName evidence="2">Methyltransferase</fullName>
    </submittedName>
</protein>
<dbReference type="InterPro" id="IPR029063">
    <property type="entry name" value="SAM-dependent_MTases_sf"/>
</dbReference>
<keyword evidence="2" id="KW-0489">Methyltransferase</keyword>
<dbReference type="AlphaFoldDB" id="A0A4Y3RD22"/>
<feature type="domain" description="Methyltransferase" evidence="1">
    <location>
        <begin position="59"/>
        <end position="152"/>
    </location>
</feature>
<evidence type="ECO:0000313" key="3">
    <source>
        <dbReference type="Proteomes" id="UP000315226"/>
    </source>
</evidence>
<sequence>MTSMSDIDKISANREGFNLRARAHMQSSYYDVDRFKQGHNMLRRLEQEELGDVRGKSLLELQCHIGVNSLSLARMGAQVTGTDISDEAIDIARGLAEDLALDASFVQANLYDLPKVLDGEFDMVFTGYGTLSFLPDIDAWAKVAAQYVKPGGTLTVVEIHPMLTLFGDVDGELRVARSLFQNRDVHHEMSATYADRIADEVEVETHSIYGWRWSVEEVLNALIGAGLTIERIREVPYDARQRLPLMVPDGDHNWRIPGDPIPLSFSCTARRR</sequence>
<dbReference type="EMBL" id="BJMN01000007">
    <property type="protein sequence ID" value="GEB55646.1"/>
    <property type="molecule type" value="Genomic_DNA"/>
</dbReference>